<accession>A0ABT2X122</accession>
<protein>
    <submittedName>
        <fullName evidence="1">Uncharacterized protein</fullName>
    </submittedName>
</protein>
<keyword evidence="2" id="KW-1185">Reference proteome</keyword>
<evidence type="ECO:0000313" key="1">
    <source>
        <dbReference type="EMBL" id="MCU9847631.1"/>
    </source>
</evidence>
<proteinExistence type="predicted"/>
<gene>
    <name evidence="1" type="ORF">OEZ60_06390</name>
</gene>
<dbReference type="RefSeq" id="WP_263334324.1">
    <property type="nucleotide sequence ID" value="NZ_JAOVQO010000005.1"/>
</dbReference>
<reference evidence="1 2" key="1">
    <citation type="submission" date="2022-10" db="EMBL/GenBank/DDBJ databases">
        <title>Defluviimonas sp. nov., isolated from ocean surface sediments.</title>
        <authorList>
            <person name="He W."/>
            <person name="Wang L."/>
            <person name="Zhang D.-F."/>
        </authorList>
    </citation>
    <scope>NUCLEOTIDE SEQUENCE [LARGE SCALE GENOMIC DNA]</scope>
    <source>
        <strain evidence="1 2">WL0024</strain>
    </source>
</reference>
<organism evidence="1 2">
    <name type="scientific">Albidovulum salinarum</name>
    <dbReference type="NCBI Taxonomy" id="2984153"/>
    <lineage>
        <taxon>Bacteria</taxon>
        <taxon>Pseudomonadati</taxon>
        <taxon>Pseudomonadota</taxon>
        <taxon>Alphaproteobacteria</taxon>
        <taxon>Rhodobacterales</taxon>
        <taxon>Paracoccaceae</taxon>
        <taxon>Albidovulum</taxon>
    </lineage>
</organism>
<dbReference type="Proteomes" id="UP001209535">
    <property type="component" value="Unassembled WGS sequence"/>
</dbReference>
<evidence type="ECO:0000313" key="2">
    <source>
        <dbReference type="Proteomes" id="UP001209535"/>
    </source>
</evidence>
<dbReference type="EMBL" id="JAOVQO010000005">
    <property type="protein sequence ID" value="MCU9847631.1"/>
    <property type="molecule type" value="Genomic_DNA"/>
</dbReference>
<name>A0ABT2X122_9RHOB</name>
<comment type="caution">
    <text evidence="1">The sequence shown here is derived from an EMBL/GenBank/DDBJ whole genome shotgun (WGS) entry which is preliminary data.</text>
</comment>
<sequence length="63" mass="6619">MSVRLIRVRVTHDGRAVEDLIFDTPPTLAKLAATAGPAAFIVSVHWPDGPLEAETAGVPALAE</sequence>